<dbReference type="EMBL" id="JAJEQX010000002">
    <property type="protein sequence ID" value="MCC2253229.1"/>
    <property type="molecule type" value="Genomic_DNA"/>
</dbReference>
<feature type="transmembrane region" description="Helical" evidence="11">
    <location>
        <begin position="445"/>
        <end position="463"/>
    </location>
</feature>
<dbReference type="Proteomes" id="UP001198151">
    <property type="component" value="Unassembled WGS sequence"/>
</dbReference>
<evidence type="ECO:0000256" key="8">
    <source>
        <dbReference type="ARBA" id="ARBA00023136"/>
    </source>
</evidence>
<dbReference type="InterPro" id="IPR045070">
    <property type="entry name" value="MATE_MepA-like"/>
</dbReference>
<feature type="transmembrane region" description="Helical" evidence="11">
    <location>
        <begin position="154"/>
        <end position="171"/>
    </location>
</feature>
<keyword evidence="6 11" id="KW-0812">Transmembrane</keyword>
<dbReference type="PANTHER" id="PTHR43823:SF3">
    <property type="entry name" value="MULTIDRUG EXPORT PROTEIN MEPA"/>
    <property type="match status" value="1"/>
</dbReference>
<evidence type="ECO:0000256" key="11">
    <source>
        <dbReference type="SAM" id="Phobius"/>
    </source>
</evidence>
<feature type="transmembrane region" description="Helical" evidence="11">
    <location>
        <begin position="32"/>
        <end position="52"/>
    </location>
</feature>
<keyword evidence="9" id="KW-0046">Antibiotic resistance</keyword>
<evidence type="ECO:0000256" key="6">
    <source>
        <dbReference type="ARBA" id="ARBA00022692"/>
    </source>
</evidence>
<organism evidence="12 13">
    <name type="scientific">Ruminococcus turbiniformis</name>
    <dbReference type="NCBI Taxonomy" id="2881258"/>
    <lineage>
        <taxon>Bacteria</taxon>
        <taxon>Bacillati</taxon>
        <taxon>Bacillota</taxon>
        <taxon>Clostridia</taxon>
        <taxon>Eubacteriales</taxon>
        <taxon>Oscillospiraceae</taxon>
        <taxon>Ruminococcus</taxon>
    </lineage>
</organism>
<evidence type="ECO:0000256" key="5">
    <source>
        <dbReference type="ARBA" id="ARBA00022475"/>
    </source>
</evidence>
<keyword evidence="13" id="KW-1185">Reference proteome</keyword>
<evidence type="ECO:0000256" key="7">
    <source>
        <dbReference type="ARBA" id="ARBA00022989"/>
    </source>
</evidence>
<evidence type="ECO:0000256" key="4">
    <source>
        <dbReference type="ARBA" id="ARBA00022448"/>
    </source>
</evidence>
<dbReference type="PANTHER" id="PTHR43823">
    <property type="entry name" value="SPORULATION PROTEIN YKVU"/>
    <property type="match status" value="1"/>
</dbReference>
<feature type="transmembrane region" description="Helical" evidence="11">
    <location>
        <begin position="111"/>
        <end position="134"/>
    </location>
</feature>
<dbReference type="Pfam" id="PF01554">
    <property type="entry name" value="MatE"/>
    <property type="match status" value="2"/>
</dbReference>
<comment type="subcellular location">
    <subcellularLocation>
        <location evidence="1">Cell membrane</location>
        <topology evidence="1">Multi-pass membrane protein</topology>
    </subcellularLocation>
</comment>
<feature type="transmembrane region" description="Helical" evidence="11">
    <location>
        <begin position="212"/>
        <end position="233"/>
    </location>
</feature>
<feature type="transmembrane region" description="Helical" evidence="11">
    <location>
        <begin position="183"/>
        <end position="206"/>
    </location>
</feature>
<keyword evidence="7 11" id="KW-1133">Transmembrane helix</keyword>
<accession>A0ABS8FWX7</accession>
<dbReference type="InterPro" id="IPR002528">
    <property type="entry name" value="MATE_fam"/>
</dbReference>
<name>A0ABS8FWX7_9FIRM</name>
<evidence type="ECO:0000313" key="13">
    <source>
        <dbReference type="Proteomes" id="UP001198151"/>
    </source>
</evidence>
<dbReference type="InterPro" id="IPR051327">
    <property type="entry name" value="MATE_MepA_subfamily"/>
</dbReference>
<evidence type="ECO:0000313" key="12">
    <source>
        <dbReference type="EMBL" id="MCC2253229.1"/>
    </source>
</evidence>
<feature type="transmembrane region" description="Helical" evidence="11">
    <location>
        <begin position="412"/>
        <end position="439"/>
    </location>
</feature>
<feature type="transmembrane region" description="Helical" evidence="11">
    <location>
        <begin position="67"/>
        <end position="90"/>
    </location>
</feature>
<evidence type="ECO:0000256" key="1">
    <source>
        <dbReference type="ARBA" id="ARBA00004651"/>
    </source>
</evidence>
<keyword evidence="5" id="KW-1003">Cell membrane</keyword>
<evidence type="ECO:0000256" key="9">
    <source>
        <dbReference type="ARBA" id="ARBA00023251"/>
    </source>
</evidence>
<keyword evidence="8 11" id="KW-0472">Membrane</keyword>
<comment type="similarity">
    <text evidence="2">Belongs to the multi antimicrobial extrusion (MATE) (TC 2.A.66.1) family. MepA subfamily.</text>
</comment>
<proteinExistence type="inferred from homology"/>
<dbReference type="NCBIfam" id="TIGR00797">
    <property type="entry name" value="matE"/>
    <property type="match status" value="1"/>
</dbReference>
<reference evidence="12 13" key="1">
    <citation type="submission" date="2021-10" db="EMBL/GenBank/DDBJ databases">
        <title>Anaerobic single-cell dispensing facilitates the cultivation of human gut bacteria.</title>
        <authorList>
            <person name="Afrizal A."/>
        </authorList>
    </citation>
    <scope>NUCLEOTIDE SEQUENCE [LARGE SCALE GENOMIC DNA]</scope>
    <source>
        <strain evidence="12 13">CLA-AA-H200</strain>
    </source>
</reference>
<keyword evidence="4" id="KW-0813">Transport</keyword>
<evidence type="ECO:0000256" key="3">
    <source>
        <dbReference type="ARBA" id="ARBA00022106"/>
    </source>
</evidence>
<feature type="region of interest" description="Disordered" evidence="10">
    <location>
        <begin position="1"/>
        <end position="22"/>
    </location>
</feature>
<comment type="caution">
    <text evidence="12">The sequence shown here is derived from an EMBL/GenBank/DDBJ whole genome shotgun (WGS) entry which is preliminary data.</text>
</comment>
<feature type="transmembrane region" description="Helical" evidence="11">
    <location>
        <begin position="336"/>
        <end position="354"/>
    </location>
</feature>
<evidence type="ECO:0000256" key="10">
    <source>
        <dbReference type="SAM" id="MobiDB-lite"/>
    </source>
</evidence>
<feature type="compositionally biased region" description="Basic and acidic residues" evidence="10">
    <location>
        <begin position="1"/>
        <end position="21"/>
    </location>
</feature>
<evidence type="ECO:0000256" key="2">
    <source>
        <dbReference type="ARBA" id="ARBA00008417"/>
    </source>
</evidence>
<gene>
    <name evidence="12" type="ORF">LKD70_02020</name>
</gene>
<feature type="transmembrane region" description="Helical" evidence="11">
    <location>
        <begin position="374"/>
        <end position="400"/>
    </location>
</feature>
<sequence>MQKENEPVQKEDEPVQKKEENDFSQGSIAKNILGLAVPMTLAQLINVLYSVVDRIYIGHIPHASAEALTGIGLCLPVITIISAFANLFGMGGAPLCSIARGGHEEERAEKVMGNSFFMLILSGVILMAACLIFRRPLLYLFGASSATYGYADQYITVYLIGTLFVMTSLGMNNFINSQGFGRIGMLTVLLGAVLNIILDPLFIFVFGMGVQGAAIATVISQGASAAWVLKFLTGKKALLKLSRRSMKPDLSLIKEITLLGTSGFAMSVTNGIVQIVCNAVLARSGGDLYVGIMTVINSVREIITMPVTGLTSGAQPVIGYNYGAGCYRRVKDAIKFMSAGCIVFSVIVWALLFFEPRFFLHLFTQETELIGQGIPAMRVYFCGIFMMALQFAGQAVSVALNRPKQAVFFSIFRKVIIVVPLTLILPMVGNLGTMGVFLAEPVSNVIGGTACFVTMLITVWPMLREEKSSAVRNE</sequence>
<dbReference type="InterPro" id="IPR048279">
    <property type="entry name" value="MdtK-like"/>
</dbReference>
<dbReference type="CDD" id="cd13143">
    <property type="entry name" value="MATE_MepA_like"/>
    <property type="match status" value="1"/>
</dbReference>
<protein>
    <recommendedName>
        <fullName evidence="3">Multidrug export protein MepA</fullName>
    </recommendedName>
</protein>
<dbReference type="PIRSF" id="PIRSF006603">
    <property type="entry name" value="DinF"/>
    <property type="match status" value="1"/>
</dbReference>